<comment type="caution">
    <text evidence="2">The sequence shown here is derived from an EMBL/GenBank/DDBJ whole genome shotgun (WGS) entry which is preliminary data.</text>
</comment>
<accession>A0ABS6JNC2</accession>
<proteinExistence type="predicted"/>
<feature type="transmembrane region" description="Helical" evidence="1">
    <location>
        <begin position="6"/>
        <end position="39"/>
    </location>
</feature>
<evidence type="ECO:0000256" key="1">
    <source>
        <dbReference type="SAM" id="Phobius"/>
    </source>
</evidence>
<organism evidence="2 3">
    <name type="scientific">Evansella alkalicola</name>
    <dbReference type="NCBI Taxonomy" id="745819"/>
    <lineage>
        <taxon>Bacteria</taxon>
        <taxon>Bacillati</taxon>
        <taxon>Bacillota</taxon>
        <taxon>Bacilli</taxon>
        <taxon>Bacillales</taxon>
        <taxon>Bacillaceae</taxon>
        <taxon>Evansella</taxon>
    </lineage>
</organism>
<name>A0ABS6JNC2_9BACI</name>
<evidence type="ECO:0000313" key="2">
    <source>
        <dbReference type="EMBL" id="MBU9720053.1"/>
    </source>
</evidence>
<dbReference type="RefSeq" id="WP_176371374.1">
    <property type="nucleotide sequence ID" value="NZ_JAHQCR010000010.1"/>
</dbReference>
<dbReference type="Proteomes" id="UP000790580">
    <property type="component" value="Unassembled WGS sequence"/>
</dbReference>
<evidence type="ECO:0000313" key="3">
    <source>
        <dbReference type="Proteomes" id="UP000790580"/>
    </source>
</evidence>
<gene>
    <name evidence="2" type="ORF">KS407_01185</name>
</gene>
<keyword evidence="1" id="KW-0472">Membrane</keyword>
<dbReference type="EMBL" id="JAHQCR010000010">
    <property type="protein sequence ID" value="MBU9720053.1"/>
    <property type="molecule type" value="Genomic_DNA"/>
</dbReference>
<reference evidence="2 3" key="1">
    <citation type="submission" date="2021-06" db="EMBL/GenBank/DDBJ databases">
        <title>Bacillus sp. RD4P76, an endophyte from a halophyte.</title>
        <authorList>
            <person name="Sun J.-Q."/>
        </authorList>
    </citation>
    <scope>NUCLEOTIDE SEQUENCE [LARGE SCALE GENOMIC DNA]</scope>
    <source>
        <strain evidence="2 3">JCM 17098</strain>
    </source>
</reference>
<sequence>MEYLFVIAAIIIGLILLRIVGKILKFVIGVAIVVLIGYVVMNQLDNALSIPVLI</sequence>
<keyword evidence="1" id="KW-0812">Transmembrane</keyword>
<keyword evidence="3" id="KW-1185">Reference proteome</keyword>
<keyword evidence="1" id="KW-1133">Transmembrane helix</keyword>
<protein>
    <submittedName>
        <fullName evidence="2">Uncharacterized protein</fullName>
    </submittedName>
</protein>